<dbReference type="Gene3D" id="4.10.280.10">
    <property type="entry name" value="Helix-loop-helix DNA-binding domain"/>
    <property type="match status" value="1"/>
</dbReference>
<evidence type="ECO:0000313" key="10">
    <source>
        <dbReference type="Proteomes" id="UP001054837"/>
    </source>
</evidence>
<dbReference type="AlphaFoldDB" id="A0AAV4SVD3"/>
<evidence type="ECO:0000256" key="2">
    <source>
        <dbReference type="ARBA" id="ARBA00023015"/>
    </source>
</evidence>
<protein>
    <submittedName>
        <fullName evidence="9">MLX-interacting protein</fullName>
    </submittedName>
</protein>
<evidence type="ECO:0000313" key="9">
    <source>
        <dbReference type="EMBL" id="GIY37259.1"/>
    </source>
</evidence>
<dbReference type="InterPro" id="IPR036638">
    <property type="entry name" value="HLH_DNA-bd_sf"/>
</dbReference>
<dbReference type="GO" id="GO:0000981">
    <property type="term" value="F:DNA-binding transcription factor activity, RNA polymerase II-specific"/>
    <property type="evidence" value="ECO:0007669"/>
    <property type="project" value="TreeGrafter"/>
</dbReference>
<accession>A0AAV4SVD3</accession>
<proteinExistence type="predicted"/>
<feature type="coiled-coil region" evidence="6">
    <location>
        <begin position="894"/>
        <end position="928"/>
    </location>
</feature>
<dbReference type="SMART" id="SM00353">
    <property type="entry name" value="HLH"/>
    <property type="match status" value="1"/>
</dbReference>
<feature type="region of interest" description="Disordered" evidence="7">
    <location>
        <begin position="784"/>
        <end position="819"/>
    </location>
</feature>
<evidence type="ECO:0000259" key="8">
    <source>
        <dbReference type="PROSITE" id="PS50888"/>
    </source>
</evidence>
<keyword evidence="10" id="KW-1185">Reference proteome</keyword>
<evidence type="ECO:0000256" key="1">
    <source>
        <dbReference type="ARBA" id="ARBA00004123"/>
    </source>
</evidence>
<keyword evidence="4" id="KW-0804">Transcription</keyword>
<feature type="region of interest" description="Disordered" evidence="7">
    <location>
        <begin position="600"/>
        <end position="665"/>
    </location>
</feature>
<evidence type="ECO:0000256" key="6">
    <source>
        <dbReference type="SAM" id="Coils"/>
    </source>
</evidence>
<evidence type="ECO:0000256" key="4">
    <source>
        <dbReference type="ARBA" id="ARBA00023163"/>
    </source>
</evidence>
<gene>
    <name evidence="9" type="primary">MLXIP</name>
    <name evidence="9" type="ORF">CDAR_261261</name>
</gene>
<dbReference type="Proteomes" id="UP001054837">
    <property type="component" value="Unassembled WGS sequence"/>
</dbReference>
<keyword evidence="3" id="KW-0238">DNA-binding</keyword>
<feature type="compositionally biased region" description="Low complexity" evidence="7">
    <location>
        <begin position="648"/>
        <end position="660"/>
    </location>
</feature>
<feature type="compositionally biased region" description="Polar residues" evidence="7">
    <location>
        <begin position="784"/>
        <end position="794"/>
    </location>
</feature>
<reference evidence="9 10" key="1">
    <citation type="submission" date="2021-06" db="EMBL/GenBank/DDBJ databases">
        <title>Caerostris darwini draft genome.</title>
        <authorList>
            <person name="Kono N."/>
            <person name="Arakawa K."/>
        </authorList>
    </citation>
    <scope>NUCLEOTIDE SEQUENCE [LARGE SCALE GENOMIC DNA]</scope>
</reference>
<sequence>MPPNGRKLLKSDQKAMKEIIHSGHFMVSDIDDPEVQDGDDVPSLVVHESDCDQESLPLPEKGFDFESACKETSKTYTFGSRSTHSISIDASLTKLFECMTLAYSGKLTSPRWKQFKGLKLRLKEKIRLNNMIWRAWHMQFIMKIKTDKLCQFATPLDGDTHMKPEAVVIEGTYWKRRMANITAEYKKWRLFYRDQFRSKPSLETETMDMDWDARWPSWPKDPYNSLQSAMDEDFIMDFTDTLFTSFNPSQPFDFPNPKEIAAKAGIADFIQPGLVQLQPSVDDFMDTFEPLSDLFSDFLNSKLPTLPEESAYNSFQDVLSSGAEQQDPYSSSSSKMFGRSTSNFFSRFNAQSSGNFLKRNISAKKSLSPASKQIQQSSYMPSSPYSGKAILDSMNFATNNNTLLSNNVPLHPSEQLPSQPDTIQPFLCNTVSNQTPQEQTIETLLQGNLQNEVRNLQPAPESLSTMQVPSAPQIVKREQSNQFFQQQTFKPFIETDLSRQHVTQTSSIQVPLQTIPQVHIAENIISNKTATDNKTAKHPLFFSVSLGQANHPQSSSNTFKVPGQVSNISASVGNMYQSNLAKQNPPVSYTDSPAFRRHSYTTGQHVNPVSQSSGDYMGSRRSRPIAPATAITNFAVPEVPSNRRTRSRSVSSPQSSSPKPLMQQPLQAVSLTDISSPLQTLVSSSDPPSKRTALSGSLGQGVNVSTSNVLQQNAILAQLLNPGCTQQDISQTVIKVTNATTTNVTSPVTIIRPILSSTAHTFVFSPLSMSSASSVGDLQQSLFVGPASSSQDSPPTCVLPTPDSPGSSTHSSSPAISTVSFESSANKSVRLKSDEEKVQYKEHRRVCHINAEQKRRCNIKNGFESLHTLLPPMGQTPNSKISKAAMLQRGAEYIRTLKTERQQQIEEAEMLKKKIDELNQAISVYQSQLPASGAPIPCQRTNRMKEMFTEYVRQQTLQNWKFYIFSLIIEPLVESFNNNVSTANVDEMCKSILTWLEQHCSLVALRPRVLNSLRQLSTTTSILSDPSRVPEEAIQAVTKKENRQ</sequence>
<comment type="caution">
    <text evidence="9">The sequence shown here is derived from an EMBL/GenBank/DDBJ whole genome shotgun (WGS) entry which is preliminary data.</text>
</comment>
<comment type="subcellular location">
    <subcellularLocation>
        <location evidence="1">Nucleus</location>
    </subcellularLocation>
</comment>
<dbReference type="GO" id="GO:0000978">
    <property type="term" value="F:RNA polymerase II cis-regulatory region sequence-specific DNA binding"/>
    <property type="evidence" value="ECO:0007669"/>
    <property type="project" value="TreeGrafter"/>
</dbReference>
<dbReference type="CDD" id="cd11405">
    <property type="entry name" value="bHLHzip_MLXIP_like"/>
    <property type="match status" value="1"/>
</dbReference>
<dbReference type="PROSITE" id="PS50888">
    <property type="entry name" value="BHLH"/>
    <property type="match status" value="1"/>
</dbReference>
<dbReference type="GO" id="GO:0046983">
    <property type="term" value="F:protein dimerization activity"/>
    <property type="evidence" value="ECO:0007669"/>
    <property type="project" value="InterPro"/>
</dbReference>
<dbReference type="Pfam" id="PF00010">
    <property type="entry name" value="HLH"/>
    <property type="match status" value="1"/>
</dbReference>
<organism evidence="9 10">
    <name type="scientific">Caerostris darwini</name>
    <dbReference type="NCBI Taxonomy" id="1538125"/>
    <lineage>
        <taxon>Eukaryota</taxon>
        <taxon>Metazoa</taxon>
        <taxon>Ecdysozoa</taxon>
        <taxon>Arthropoda</taxon>
        <taxon>Chelicerata</taxon>
        <taxon>Arachnida</taxon>
        <taxon>Araneae</taxon>
        <taxon>Araneomorphae</taxon>
        <taxon>Entelegynae</taxon>
        <taxon>Araneoidea</taxon>
        <taxon>Araneidae</taxon>
        <taxon>Caerostris</taxon>
    </lineage>
</organism>
<feature type="compositionally biased region" description="Polar residues" evidence="7">
    <location>
        <begin position="600"/>
        <end position="614"/>
    </location>
</feature>
<dbReference type="SUPFAM" id="SSF47459">
    <property type="entry name" value="HLH, helix-loop-helix DNA-binding domain"/>
    <property type="match status" value="1"/>
</dbReference>
<feature type="region of interest" description="Disordered" evidence="7">
    <location>
        <begin position="679"/>
        <end position="698"/>
    </location>
</feature>
<dbReference type="GO" id="GO:0005634">
    <property type="term" value="C:nucleus"/>
    <property type="evidence" value="ECO:0007669"/>
    <property type="project" value="UniProtKB-SubCell"/>
</dbReference>
<keyword evidence="6" id="KW-0175">Coiled coil</keyword>
<dbReference type="CDD" id="cd21739">
    <property type="entry name" value="NES2-NLS_ChREBP-like"/>
    <property type="match status" value="1"/>
</dbReference>
<evidence type="ECO:0000256" key="5">
    <source>
        <dbReference type="ARBA" id="ARBA00023242"/>
    </source>
</evidence>
<keyword evidence="5" id="KW-0539">Nucleus</keyword>
<dbReference type="EMBL" id="BPLQ01008434">
    <property type="protein sequence ID" value="GIY37259.1"/>
    <property type="molecule type" value="Genomic_DNA"/>
</dbReference>
<keyword evidence="2" id="KW-0805">Transcription regulation</keyword>
<evidence type="ECO:0000256" key="7">
    <source>
        <dbReference type="SAM" id="MobiDB-lite"/>
    </source>
</evidence>
<evidence type="ECO:0000256" key="3">
    <source>
        <dbReference type="ARBA" id="ARBA00023125"/>
    </source>
</evidence>
<feature type="compositionally biased region" description="Low complexity" evidence="7">
    <location>
        <begin position="800"/>
        <end position="819"/>
    </location>
</feature>
<dbReference type="InterPro" id="IPR011598">
    <property type="entry name" value="bHLH_dom"/>
</dbReference>
<feature type="domain" description="BHLH" evidence="8">
    <location>
        <begin position="843"/>
        <end position="897"/>
    </location>
</feature>
<dbReference type="PANTHER" id="PTHR15741">
    <property type="entry name" value="BASIC HELIX-LOOP-HELIX ZIP TRANSCRIPTION FACTOR"/>
    <property type="match status" value="1"/>
</dbReference>
<dbReference type="PANTHER" id="PTHR15741:SF37">
    <property type="entry name" value="LD38259P"/>
    <property type="match status" value="1"/>
</dbReference>
<dbReference type="InterPro" id="IPR052207">
    <property type="entry name" value="Max-like/E-box_TFs"/>
</dbReference>
<name>A0AAV4SVD3_9ARAC</name>